<dbReference type="EMBL" id="LR862149">
    <property type="protein sequence ID" value="CAD1831221.1"/>
    <property type="molecule type" value="Genomic_DNA"/>
</dbReference>
<dbReference type="InterPro" id="IPR043502">
    <property type="entry name" value="DNA/RNA_pol_sf"/>
</dbReference>
<gene>
    <name evidence="2" type="ORF">CB5_LOCUS14432</name>
</gene>
<proteinExistence type="predicted"/>
<dbReference type="InterPro" id="IPR013103">
    <property type="entry name" value="RVT_2"/>
</dbReference>
<feature type="domain" description="Reverse transcriptase Ty1/copia-type" evidence="1">
    <location>
        <begin position="146"/>
        <end position="250"/>
    </location>
</feature>
<dbReference type="AlphaFoldDB" id="A0A6V7PK61"/>
<name>A0A6V7PK61_ANACO</name>
<protein>
    <recommendedName>
        <fullName evidence="1">Reverse transcriptase Ty1/copia-type domain-containing protein</fullName>
    </recommendedName>
</protein>
<dbReference type="Pfam" id="PF07727">
    <property type="entry name" value="RVT_2"/>
    <property type="match status" value="1"/>
</dbReference>
<accession>A0A6V7PK61</accession>
<organism evidence="2">
    <name type="scientific">Ananas comosus var. bracteatus</name>
    <name type="common">red pineapple</name>
    <dbReference type="NCBI Taxonomy" id="296719"/>
    <lineage>
        <taxon>Eukaryota</taxon>
        <taxon>Viridiplantae</taxon>
        <taxon>Streptophyta</taxon>
        <taxon>Embryophyta</taxon>
        <taxon>Tracheophyta</taxon>
        <taxon>Spermatophyta</taxon>
        <taxon>Magnoliopsida</taxon>
        <taxon>Liliopsida</taxon>
        <taxon>Poales</taxon>
        <taxon>Bromeliaceae</taxon>
        <taxon>Bromelioideae</taxon>
        <taxon>Ananas</taxon>
    </lineage>
</organism>
<dbReference type="SUPFAM" id="SSF56672">
    <property type="entry name" value="DNA/RNA polymerases"/>
    <property type="match status" value="1"/>
</dbReference>
<reference evidence="2" key="1">
    <citation type="submission" date="2020-07" db="EMBL/GenBank/DDBJ databases">
        <authorList>
            <person name="Lin J."/>
        </authorList>
    </citation>
    <scope>NUCLEOTIDE SEQUENCE</scope>
</reference>
<sequence length="266" mass="29904">MAEGAILTMAGDVEEDVVVMAEVEANLHVTTTQMRTVGNVPLARSAIKLATLHSTVTIEWTLHIKGVLLLSAFKQWWQQLLPPLIKLGIIMRKQLLTLKATRHPLPKALLAITTEIEPTCYSQASKSTEWRDAMAAEFNALQKCGTWSLVPFTPDMNVVGCRWVYRIKRRADGSLERYKARLVAKGYHQQPGVDYSETFTPVAKPSTIRVVLTIAVHFGWPIRQLDVHNAFLHGILREEVYMQQPPGFIDPLAPTMCVSSINRFMD</sequence>
<evidence type="ECO:0000259" key="1">
    <source>
        <dbReference type="Pfam" id="PF07727"/>
    </source>
</evidence>
<evidence type="ECO:0000313" key="2">
    <source>
        <dbReference type="EMBL" id="CAD1831221.1"/>
    </source>
</evidence>